<dbReference type="InterPro" id="IPR018211">
    <property type="entry name" value="ADH_Fe_CS"/>
</dbReference>
<proteinExistence type="inferred from homology"/>
<name>A0A1I2V747_9FIRM</name>
<evidence type="ECO:0000256" key="1">
    <source>
        <dbReference type="ARBA" id="ARBA00007358"/>
    </source>
</evidence>
<dbReference type="Pfam" id="PF25137">
    <property type="entry name" value="ADH_Fe_C"/>
    <property type="match status" value="1"/>
</dbReference>
<dbReference type="CDD" id="cd14863">
    <property type="entry name" value="Fe-ADH-like"/>
    <property type="match status" value="1"/>
</dbReference>
<accession>A0A1I2V747</accession>
<keyword evidence="3" id="KW-0520">NAD</keyword>
<comment type="similarity">
    <text evidence="1">Belongs to the iron-containing alcohol dehydrogenase family.</text>
</comment>
<dbReference type="RefSeq" id="WP_165613537.1">
    <property type="nucleotide sequence ID" value="NZ_FOOX01000010.1"/>
</dbReference>
<gene>
    <name evidence="6" type="ORF">SAMN05660649_02929</name>
</gene>
<dbReference type="PANTHER" id="PTHR11496:SF102">
    <property type="entry name" value="ALCOHOL DEHYDROGENASE 4"/>
    <property type="match status" value="1"/>
</dbReference>
<dbReference type="InterPro" id="IPR039697">
    <property type="entry name" value="Alcohol_dehydrogenase_Fe"/>
</dbReference>
<dbReference type="Proteomes" id="UP000199337">
    <property type="component" value="Unassembled WGS sequence"/>
</dbReference>
<dbReference type="PANTHER" id="PTHR11496">
    <property type="entry name" value="ALCOHOL DEHYDROGENASE"/>
    <property type="match status" value="1"/>
</dbReference>
<dbReference type="GO" id="GO:0004022">
    <property type="term" value="F:alcohol dehydrogenase (NAD+) activity"/>
    <property type="evidence" value="ECO:0007669"/>
    <property type="project" value="UniProtKB-ARBA"/>
</dbReference>
<evidence type="ECO:0000256" key="2">
    <source>
        <dbReference type="ARBA" id="ARBA00023002"/>
    </source>
</evidence>
<dbReference type="InterPro" id="IPR056798">
    <property type="entry name" value="ADH_Fe_C"/>
</dbReference>
<keyword evidence="7" id="KW-1185">Reference proteome</keyword>
<evidence type="ECO:0000259" key="5">
    <source>
        <dbReference type="Pfam" id="PF25137"/>
    </source>
</evidence>
<dbReference type="InterPro" id="IPR001670">
    <property type="entry name" value="ADH_Fe/GldA"/>
</dbReference>
<dbReference type="Gene3D" id="1.20.1090.10">
    <property type="entry name" value="Dehydroquinate synthase-like - alpha domain"/>
    <property type="match status" value="1"/>
</dbReference>
<feature type="domain" description="Fe-containing alcohol dehydrogenase-like C-terminal" evidence="5">
    <location>
        <begin position="201"/>
        <end position="372"/>
    </location>
</feature>
<keyword evidence="2" id="KW-0560">Oxidoreductase</keyword>
<feature type="domain" description="Alcohol dehydrogenase iron-type/glycerol dehydrogenase GldA" evidence="4">
    <location>
        <begin position="15"/>
        <end position="190"/>
    </location>
</feature>
<evidence type="ECO:0000313" key="6">
    <source>
        <dbReference type="EMBL" id="SFG84893.1"/>
    </source>
</evidence>
<dbReference type="PROSITE" id="PS00913">
    <property type="entry name" value="ADH_IRON_1"/>
    <property type="match status" value="1"/>
</dbReference>
<dbReference type="GO" id="GO:0046872">
    <property type="term" value="F:metal ion binding"/>
    <property type="evidence" value="ECO:0007669"/>
    <property type="project" value="InterPro"/>
</dbReference>
<reference evidence="7" key="1">
    <citation type="submission" date="2016-10" db="EMBL/GenBank/DDBJ databases">
        <authorList>
            <person name="Varghese N."/>
            <person name="Submissions S."/>
        </authorList>
    </citation>
    <scope>NUCLEOTIDE SEQUENCE [LARGE SCALE GENOMIC DNA]</scope>
    <source>
        <strain evidence="7">DSM 17038</strain>
    </source>
</reference>
<dbReference type="Pfam" id="PF00465">
    <property type="entry name" value="Fe-ADH"/>
    <property type="match status" value="1"/>
</dbReference>
<evidence type="ECO:0000256" key="3">
    <source>
        <dbReference type="ARBA" id="ARBA00023027"/>
    </source>
</evidence>
<evidence type="ECO:0000259" key="4">
    <source>
        <dbReference type="Pfam" id="PF00465"/>
    </source>
</evidence>
<protein>
    <submittedName>
        <fullName evidence="6">Alcohol dehydrogenase, class IV</fullName>
    </submittedName>
</protein>
<dbReference type="AlphaFoldDB" id="A0A1I2V747"/>
<organism evidence="6 7">
    <name type="scientific">Desulfotruncus arcticus DSM 17038</name>
    <dbReference type="NCBI Taxonomy" id="1121424"/>
    <lineage>
        <taxon>Bacteria</taxon>
        <taxon>Bacillati</taxon>
        <taxon>Bacillota</taxon>
        <taxon>Clostridia</taxon>
        <taxon>Eubacteriales</taxon>
        <taxon>Desulfallaceae</taxon>
        <taxon>Desulfotruncus</taxon>
    </lineage>
</organism>
<dbReference type="STRING" id="341036.SAMN05660649_02929"/>
<sequence length="396" mass="42276">MPTQTYFRFDFRTSVSAGPGARAFLPAHMKELAARRWMIITDQGIVSAGIIDKLMELFDGPHDLNIVTVFDEVLQDARMSLVNKAAAIGRQLAVEGILAVGGGSVLDTAKGVKILLAAGLTDIADTVPANTGLYVGELAKRLEIPHIAIPTTAGTGSEVSTIAVFLNEKDRVKANLLHPYINADIAILDPELTVGLPPKITAFTGFDALTHAIEGVAWQYQGQMYDALGLQAIRLVEQNLAVAVSNGADIDARMNLLTASSMAIMSFPGLGAIPVHNCAHALGAMYNIPHGLANAVLLPLVMEALPEIYLPKISVLADALGIKEKAATEELHQMTVARIRTLLQETGLPANFLEFGPKPGEMQQAIMNVLTDPAGLVFKIPLERLIKILSKALLGM</sequence>
<dbReference type="SUPFAM" id="SSF56796">
    <property type="entry name" value="Dehydroquinate synthase-like"/>
    <property type="match status" value="1"/>
</dbReference>
<dbReference type="FunFam" id="3.40.50.1970:FF:000003">
    <property type="entry name" value="Alcohol dehydrogenase, iron-containing"/>
    <property type="match status" value="1"/>
</dbReference>
<dbReference type="EMBL" id="FOOX01000010">
    <property type="protein sequence ID" value="SFG84893.1"/>
    <property type="molecule type" value="Genomic_DNA"/>
</dbReference>
<dbReference type="Gene3D" id="3.40.50.1970">
    <property type="match status" value="1"/>
</dbReference>
<evidence type="ECO:0000313" key="7">
    <source>
        <dbReference type="Proteomes" id="UP000199337"/>
    </source>
</evidence>